<sequence length="36" mass="4202">MELFGTELFNIFIILATEKVPKVQTSRKIKNFMVTN</sequence>
<accession>A0A6C0EH60</accession>
<proteinExistence type="predicted"/>
<evidence type="ECO:0000313" key="1">
    <source>
        <dbReference type="EMBL" id="QHT27720.1"/>
    </source>
</evidence>
<dbReference type="AlphaFoldDB" id="A0A6C0EH60"/>
<reference evidence="1" key="1">
    <citation type="journal article" date="2020" name="Nature">
        <title>Giant virus diversity and host interactions through global metagenomics.</title>
        <authorList>
            <person name="Schulz F."/>
            <person name="Roux S."/>
            <person name="Paez-Espino D."/>
            <person name="Jungbluth S."/>
            <person name="Walsh D.A."/>
            <person name="Denef V.J."/>
            <person name="McMahon K.D."/>
            <person name="Konstantinidis K.T."/>
            <person name="Eloe-Fadrosh E.A."/>
            <person name="Kyrpides N.C."/>
            <person name="Woyke T."/>
        </authorList>
    </citation>
    <scope>NUCLEOTIDE SEQUENCE</scope>
    <source>
        <strain evidence="1">GVMAG-M-3300023179-33</strain>
    </source>
</reference>
<organism evidence="1">
    <name type="scientific">viral metagenome</name>
    <dbReference type="NCBI Taxonomy" id="1070528"/>
    <lineage>
        <taxon>unclassified sequences</taxon>
        <taxon>metagenomes</taxon>
        <taxon>organismal metagenomes</taxon>
    </lineage>
</organism>
<protein>
    <submittedName>
        <fullName evidence="1">Uncharacterized protein</fullName>
    </submittedName>
</protein>
<name>A0A6C0EH60_9ZZZZ</name>
<dbReference type="EMBL" id="MN739827">
    <property type="protein sequence ID" value="QHT27720.1"/>
    <property type="molecule type" value="Genomic_DNA"/>
</dbReference>